<feature type="region of interest" description="Disordered" evidence="2">
    <location>
        <begin position="553"/>
        <end position="582"/>
    </location>
</feature>
<name>A0A7J6PNL9_PEROL</name>
<gene>
    <name evidence="3" type="ORF">FOZ60_009936</name>
</gene>
<evidence type="ECO:0000256" key="2">
    <source>
        <dbReference type="SAM" id="MobiDB-lite"/>
    </source>
</evidence>
<dbReference type="Proteomes" id="UP000541610">
    <property type="component" value="Unassembled WGS sequence"/>
</dbReference>
<evidence type="ECO:0000313" key="4">
    <source>
        <dbReference type="Proteomes" id="UP000541610"/>
    </source>
</evidence>
<feature type="compositionally biased region" description="Basic and acidic residues" evidence="2">
    <location>
        <begin position="103"/>
        <end position="117"/>
    </location>
</feature>
<feature type="region of interest" description="Disordered" evidence="2">
    <location>
        <begin position="463"/>
        <end position="482"/>
    </location>
</feature>
<feature type="compositionally biased region" description="Basic and acidic residues" evidence="2">
    <location>
        <begin position="236"/>
        <end position="253"/>
    </location>
</feature>
<keyword evidence="1" id="KW-0175">Coiled coil</keyword>
<organism evidence="3 4">
    <name type="scientific">Perkinsus olseni</name>
    <name type="common">Perkinsus atlanticus</name>
    <dbReference type="NCBI Taxonomy" id="32597"/>
    <lineage>
        <taxon>Eukaryota</taxon>
        <taxon>Sar</taxon>
        <taxon>Alveolata</taxon>
        <taxon>Perkinsozoa</taxon>
        <taxon>Perkinsea</taxon>
        <taxon>Perkinsida</taxon>
        <taxon>Perkinsidae</taxon>
        <taxon>Perkinsus</taxon>
    </lineage>
</organism>
<feature type="coiled-coil region" evidence="1">
    <location>
        <begin position="487"/>
        <end position="522"/>
    </location>
</feature>
<feature type="compositionally biased region" description="Basic and acidic residues" evidence="2">
    <location>
        <begin position="556"/>
        <end position="569"/>
    </location>
</feature>
<feature type="compositionally biased region" description="Basic and acidic residues" evidence="2">
    <location>
        <begin position="7"/>
        <end position="19"/>
    </location>
</feature>
<feature type="region of interest" description="Disordered" evidence="2">
    <location>
        <begin position="1157"/>
        <end position="1179"/>
    </location>
</feature>
<evidence type="ECO:0000313" key="3">
    <source>
        <dbReference type="EMBL" id="KAF4697316.1"/>
    </source>
</evidence>
<comment type="caution">
    <text evidence="3">The sequence shown here is derived from an EMBL/GenBank/DDBJ whole genome shotgun (WGS) entry which is preliminary data.</text>
</comment>
<feature type="region of interest" description="Disordered" evidence="2">
    <location>
        <begin position="389"/>
        <end position="416"/>
    </location>
</feature>
<feature type="compositionally biased region" description="Low complexity" evidence="2">
    <location>
        <begin position="118"/>
        <end position="139"/>
    </location>
</feature>
<feature type="compositionally biased region" description="Polar residues" evidence="2">
    <location>
        <begin position="401"/>
        <end position="410"/>
    </location>
</feature>
<feature type="compositionally biased region" description="Pro residues" evidence="2">
    <location>
        <begin position="1166"/>
        <end position="1175"/>
    </location>
</feature>
<feature type="compositionally biased region" description="Acidic residues" evidence="2">
    <location>
        <begin position="20"/>
        <end position="33"/>
    </location>
</feature>
<feature type="compositionally biased region" description="Basic and acidic residues" evidence="2">
    <location>
        <begin position="154"/>
        <end position="167"/>
    </location>
</feature>
<feature type="compositionally biased region" description="Basic residues" evidence="2">
    <location>
        <begin position="79"/>
        <end position="96"/>
    </location>
</feature>
<protein>
    <submittedName>
        <fullName evidence="3">Uncharacterized protein</fullName>
    </submittedName>
</protein>
<proteinExistence type="predicted"/>
<dbReference type="AlphaFoldDB" id="A0A7J6PNL9"/>
<accession>A0A7J6PNL9</accession>
<evidence type="ECO:0000256" key="1">
    <source>
        <dbReference type="SAM" id="Coils"/>
    </source>
</evidence>
<sequence>MMDDPVDGVRIEENDKEDNLPDCDDDDDHDDDDRASTSSSSSSSSSSERVREPSSSSAFDDTTTTGTMMGGKVNFPPKPRLRQSLRHINQQHHHQHQQQQQHGVEDHHHHHDNDDTSRSTYNITTNITSSSSSSSSTTRTTKERGLCDDSDDTPNDHHQQQHEDDTTSKGGENEEELLCDDNNDDYNCIGIHHAGSSAFHDYVYDGGGGSDGLPFPSTLDQLIMQEENNARHLGHTRTESTQFKDKLGTKTQEEAPPTVTVDDINGNEDGVLPPTITVDDINGNEDGVLPPTITVDDIDGDEDGVLPPTVTVDDIDGNEDGVLPPTVTVDDINNSDTGDHHRSHYRGYNEFGLADFHADWEMKRDEELIRAVEGGKLFNTKRRRTRMEAHNSSLEDAGNGYSYTNNASSNNRHHRMKRHKLEEMIRAAERDVAEELEKLHQQEYDDDDMDSMDLGSDLVVSEDDAGEESYDEDSRGGQQSEVKKMVIRRLKEAREKERINKRQEAERRKKAIEDIKSQLKSGLSTLEDREQEQYIRIRTTRRASVGNVKSIMFPTARREDQEKQQHQEEELPSPPTNDACAPYEATEDLHKGMHAATHDAATLQQPTIVNSNSIVDHGHFLVNDCLIMNNRSSCHDDDDDDDDADKANTYEKKAESTQRVSSPPPIRRGSISSRWKVRLVVNESSADAWMATGRMANLGRGEQSPLQTYGGTVTVLRWKGEDDRDVARLKQDAWMVAVRSIRPATAKSYAVGVRSWIGLTVEMTKADKQARTPVPAKVEEIQFLAPRRVLLPSAATPTKPYNWNASATWPITLNKLRAFLTGSAARIVDYHVLPPNPRETVTEIWSALGKAYGLTPNQAVHKLRTVQFEVGTTHIDDLAGRTAEWSELAWPVLFPRHRDCVGASIFGGALPKTAQVKHAYAQASSHHPDGRVTMVESVKICRPLFEAGVFVATRPMSALRQFAHPRLRVLPEHFRRVYRNGAYASFSGWLTCGVLGRLLHAPRSPWRGALVGSPVPGDSLLFVSDPAAPLSLLRPSGSFAAFSSCLALCLAPLHAGSSLCAPSSPCAQQLLFSWLIPPPLRLSLTTPISEALTFLGVSSDLAATITAACTAATAATLNDVALLGYDMLSSIVQVEHPDVTTTLALKKLVQLAKSLGSSPTSTPWTAPGPPIPAPPAATAASSKSVAPSFSVLLGGRFTLVGLSGRESLPPYTPPRLSYKLRDFLSLDDSASATFPDDSLRVQHLGKALLRWSTTVHLCIDLGLACLLGHGCTAIRP</sequence>
<reference evidence="3 4" key="1">
    <citation type="submission" date="2020-04" db="EMBL/GenBank/DDBJ databases">
        <title>Perkinsus olseni comparative genomics.</title>
        <authorList>
            <person name="Bogema D.R."/>
        </authorList>
    </citation>
    <scope>NUCLEOTIDE SEQUENCE [LARGE SCALE GENOMIC DNA]</scope>
    <source>
        <strain evidence="3">00978-12</strain>
    </source>
</reference>
<feature type="compositionally biased region" description="Low complexity" evidence="2">
    <location>
        <begin position="36"/>
        <end position="71"/>
    </location>
</feature>
<feature type="compositionally biased region" description="Basic and acidic residues" evidence="2">
    <location>
        <begin position="645"/>
        <end position="656"/>
    </location>
</feature>
<feature type="region of interest" description="Disordered" evidence="2">
    <location>
        <begin position="1"/>
        <end position="178"/>
    </location>
</feature>
<feature type="region of interest" description="Disordered" evidence="2">
    <location>
        <begin position="633"/>
        <end position="668"/>
    </location>
</feature>
<feature type="region of interest" description="Disordered" evidence="2">
    <location>
        <begin position="234"/>
        <end position="268"/>
    </location>
</feature>
<dbReference type="EMBL" id="JABANP010000004">
    <property type="protein sequence ID" value="KAF4697316.1"/>
    <property type="molecule type" value="Genomic_DNA"/>
</dbReference>
<feature type="region of interest" description="Disordered" evidence="2">
    <location>
        <begin position="314"/>
        <end position="342"/>
    </location>
</feature>